<dbReference type="Pfam" id="PF24218">
    <property type="entry name" value="DUF7437"/>
    <property type="match status" value="1"/>
</dbReference>
<evidence type="ECO:0000313" key="4">
    <source>
        <dbReference type="Proteomes" id="UP000252189"/>
    </source>
</evidence>
<dbReference type="EMBL" id="QPHM01000003">
    <property type="protein sequence ID" value="RCU44391.1"/>
    <property type="molecule type" value="Genomic_DNA"/>
</dbReference>
<keyword evidence="4" id="KW-1185">Reference proteome</keyword>
<evidence type="ECO:0000259" key="2">
    <source>
        <dbReference type="Pfam" id="PF24218"/>
    </source>
</evidence>
<dbReference type="Gene3D" id="1.10.10.10">
    <property type="entry name" value="Winged helix-like DNA-binding domain superfamily/Winged helix DNA-binding domain"/>
    <property type="match status" value="1"/>
</dbReference>
<dbReference type="Pfam" id="PF01978">
    <property type="entry name" value="TrmB"/>
    <property type="match status" value="1"/>
</dbReference>
<dbReference type="InterPro" id="IPR036388">
    <property type="entry name" value="WH-like_DNA-bd_sf"/>
</dbReference>
<name>A0A368N4C1_9EURY</name>
<proteinExistence type="predicted"/>
<dbReference type="InterPro" id="IPR002831">
    <property type="entry name" value="Tscrpt_reg_TrmB_N"/>
</dbReference>
<protein>
    <submittedName>
        <fullName evidence="3">ArsR family transcriptional regulator</fullName>
    </submittedName>
</protein>
<feature type="domain" description="DUF7437" evidence="2">
    <location>
        <begin position="112"/>
        <end position="176"/>
    </location>
</feature>
<dbReference type="AlphaFoldDB" id="A0A368N4C1"/>
<evidence type="ECO:0000259" key="1">
    <source>
        <dbReference type="Pfam" id="PF01978"/>
    </source>
</evidence>
<dbReference type="InterPro" id="IPR036390">
    <property type="entry name" value="WH_DNA-bd_sf"/>
</dbReference>
<comment type="caution">
    <text evidence="3">The sequence shown here is derived from an EMBL/GenBank/DDBJ whole genome shotgun (WGS) entry which is preliminary data.</text>
</comment>
<accession>A0A368N4C1</accession>
<dbReference type="InterPro" id="IPR055860">
    <property type="entry name" value="DUF7437"/>
</dbReference>
<evidence type="ECO:0000313" key="3">
    <source>
        <dbReference type="EMBL" id="RCU44391.1"/>
    </source>
</evidence>
<sequence>MPDDTRHVNGATARDLLSVATLLEDPQLAGLYAYLYREEPVTVREVMNALDFSRETTQTLLSRLEEMGTVETLTDDEPQKYRAASIELSLSADQGDRTYTVTPALIDAVGRRTADGDIDTYIDRHGLAGLATALIYAVDREQSRVTHRLMARNLDIAPLEAEIILQALRPVVHDHFEIEVTDSGDVFESESNAP</sequence>
<dbReference type="SUPFAM" id="SSF46785">
    <property type="entry name" value="Winged helix' DNA-binding domain"/>
    <property type="match status" value="1"/>
</dbReference>
<dbReference type="RefSeq" id="WP_114450563.1">
    <property type="nucleotide sequence ID" value="NZ_QPHM01000003.1"/>
</dbReference>
<organism evidence="3 4">
    <name type="scientific">Haloplanus salinus</name>
    <dbReference type="NCBI Taxonomy" id="1126245"/>
    <lineage>
        <taxon>Archaea</taxon>
        <taxon>Methanobacteriati</taxon>
        <taxon>Methanobacteriota</taxon>
        <taxon>Stenosarchaea group</taxon>
        <taxon>Halobacteria</taxon>
        <taxon>Halobacteriales</taxon>
        <taxon>Haloferacaceae</taxon>
        <taxon>Haloplanus</taxon>
    </lineage>
</organism>
<feature type="domain" description="Transcription regulator TrmB N-terminal" evidence="1">
    <location>
        <begin position="31"/>
        <end position="87"/>
    </location>
</feature>
<reference evidence="3 4" key="1">
    <citation type="submission" date="2018-07" db="EMBL/GenBank/DDBJ databases">
        <title>Genome sequences of Haloplanus salinus JCM 18368T.</title>
        <authorList>
            <person name="Kim Y.B."/>
            <person name="Roh S.W."/>
        </authorList>
    </citation>
    <scope>NUCLEOTIDE SEQUENCE [LARGE SCALE GENOMIC DNA]</scope>
    <source>
        <strain evidence="3 4">JCM 18368</strain>
    </source>
</reference>
<dbReference type="Proteomes" id="UP000252189">
    <property type="component" value="Unassembled WGS sequence"/>
</dbReference>
<gene>
    <name evidence="3" type="ORF">DU504_16675</name>
</gene>
<dbReference type="OrthoDB" id="350231at2157"/>